<dbReference type="Pfam" id="PF06182">
    <property type="entry name" value="ABC2_membrane_6"/>
    <property type="match status" value="1"/>
</dbReference>
<accession>A0A081P689</accession>
<evidence type="ECO:0000256" key="1">
    <source>
        <dbReference type="SAM" id="Phobius"/>
    </source>
</evidence>
<dbReference type="EMBL" id="JNVM01000007">
    <property type="protein sequence ID" value="KEQ26212.1"/>
    <property type="molecule type" value="Genomic_DNA"/>
</dbReference>
<dbReference type="RefSeq" id="WP_036680048.1">
    <property type="nucleotide sequence ID" value="NZ_FYEP01000028.1"/>
</dbReference>
<evidence type="ECO:0000313" key="3">
    <source>
        <dbReference type="Proteomes" id="UP000028123"/>
    </source>
</evidence>
<keyword evidence="3" id="KW-1185">Reference proteome</keyword>
<name>A0A081P689_9BACL</name>
<protein>
    <recommendedName>
        <fullName evidence="4">ABC transporter permease</fullName>
    </recommendedName>
</protein>
<proteinExistence type="predicted"/>
<sequence length="263" mass="29550">MSTVRMFLLLVKASVRSRMQYKFNFWLSTLLAAFVSVMDFLLLSVILWKFDSIQGWSLYEIGYLYATILLSKALYRSFANDVHHLEKYLVSGDLDQLLIRPIPVLLALMSQNFRLMLGEWVQGGIILTLCLGHLISSGQVTAAAIPLTVVVLVTGAVLLFAIGLGTATIGFWTTRVSDLQNLTEDAANKAVQYPMELYPGWLRTLLLTLIPVGMANYMPALYIVKGEFGWWLLPAVMAFAVVFLSLMLRFWRFGLSRYQSSGS</sequence>
<evidence type="ECO:0008006" key="4">
    <source>
        <dbReference type="Google" id="ProtNLM"/>
    </source>
</evidence>
<dbReference type="OrthoDB" id="9788195at2"/>
<feature type="transmembrane region" description="Helical" evidence="1">
    <location>
        <begin position="147"/>
        <end position="172"/>
    </location>
</feature>
<feature type="transmembrane region" description="Helical" evidence="1">
    <location>
        <begin position="25"/>
        <end position="50"/>
    </location>
</feature>
<dbReference type="eggNOG" id="COG3694">
    <property type="taxonomic scope" value="Bacteria"/>
</dbReference>
<dbReference type="AlphaFoldDB" id="A0A081P689"/>
<dbReference type="PANTHER" id="PTHR36833">
    <property type="entry name" value="SLR0610 PROTEIN-RELATED"/>
    <property type="match status" value="1"/>
</dbReference>
<feature type="transmembrane region" description="Helical" evidence="1">
    <location>
        <begin position="205"/>
        <end position="224"/>
    </location>
</feature>
<dbReference type="InterPro" id="IPR010390">
    <property type="entry name" value="ABC-2_transporter-like"/>
</dbReference>
<feature type="transmembrane region" description="Helical" evidence="1">
    <location>
        <begin position="115"/>
        <end position="135"/>
    </location>
</feature>
<keyword evidence="1" id="KW-1133">Transmembrane helix</keyword>
<keyword evidence="1" id="KW-0812">Transmembrane</keyword>
<evidence type="ECO:0000313" key="2">
    <source>
        <dbReference type="EMBL" id="KEQ26212.1"/>
    </source>
</evidence>
<feature type="transmembrane region" description="Helical" evidence="1">
    <location>
        <begin position="230"/>
        <end position="251"/>
    </location>
</feature>
<reference evidence="2 3" key="1">
    <citation type="submission" date="2014-06" db="EMBL/GenBank/DDBJ databases">
        <title>Draft genome sequence of Paenibacillus sp. MSt1.</title>
        <authorList>
            <person name="Aw Y.K."/>
            <person name="Ong K.S."/>
            <person name="Gan H.M."/>
            <person name="Lee S.M."/>
        </authorList>
    </citation>
    <scope>NUCLEOTIDE SEQUENCE [LARGE SCALE GENOMIC DNA]</scope>
    <source>
        <strain evidence="2 3">MSt1</strain>
    </source>
</reference>
<dbReference type="Proteomes" id="UP000028123">
    <property type="component" value="Unassembled WGS sequence"/>
</dbReference>
<organism evidence="2 3">
    <name type="scientific">Paenibacillus tyrfis</name>
    <dbReference type="NCBI Taxonomy" id="1501230"/>
    <lineage>
        <taxon>Bacteria</taxon>
        <taxon>Bacillati</taxon>
        <taxon>Bacillota</taxon>
        <taxon>Bacilli</taxon>
        <taxon>Bacillales</taxon>
        <taxon>Paenibacillaceae</taxon>
        <taxon>Paenibacillus</taxon>
    </lineage>
</organism>
<gene>
    <name evidence="2" type="ORF">ET33_34650</name>
</gene>
<keyword evidence="1" id="KW-0472">Membrane</keyword>
<comment type="caution">
    <text evidence="2">The sequence shown here is derived from an EMBL/GenBank/DDBJ whole genome shotgun (WGS) entry which is preliminary data.</text>
</comment>
<dbReference type="PANTHER" id="PTHR36833:SF1">
    <property type="entry name" value="INTEGRAL MEMBRANE TRANSPORT PROTEIN"/>
    <property type="match status" value="1"/>
</dbReference>